<evidence type="ECO:0000256" key="2">
    <source>
        <dbReference type="ARBA" id="ARBA00022475"/>
    </source>
</evidence>
<dbReference type="PANTHER" id="PTHR47089">
    <property type="entry name" value="ABC TRANSPORTER, PERMEASE PROTEIN"/>
    <property type="match status" value="1"/>
</dbReference>
<evidence type="ECO:0000256" key="5">
    <source>
        <dbReference type="ARBA" id="ARBA00023136"/>
    </source>
</evidence>
<feature type="transmembrane region" description="Helical" evidence="6">
    <location>
        <begin position="165"/>
        <end position="183"/>
    </location>
</feature>
<dbReference type="GO" id="GO:0022857">
    <property type="term" value="F:transmembrane transporter activity"/>
    <property type="evidence" value="ECO:0007669"/>
    <property type="project" value="InterPro"/>
</dbReference>
<proteinExistence type="predicted"/>
<keyword evidence="3 6" id="KW-0812">Transmembrane</keyword>
<dbReference type="InterPro" id="IPR001851">
    <property type="entry name" value="ABC_transp_permease"/>
</dbReference>
<evidence type="ECO:0000256" key="4">
    <source>
        <dbReference type="ARBA" id="ARBA00022989"/>
    </source>
</evidence>
<reference evidence="7 9" key="1">
    <citation type="submission" date="2016-06" db="EMBL/GenBank/DDBJ databases">
        <authorList>
            <person name="Kjaerup R.B."/>
            <person name="Dalgaard T.S."/>
            <person name="Juul-Madsen H.R."/>
        </authorList>
    </citation>
    <scope>NUCLEOTIDE SEQUENCE [LARGE SCALE GENOMIC DNA]</scope>
    <source>
        <strain evidence="7 9">DSM 43363</strain>
    </source>
</reference>
<feature type="transmembrane region" description="Helical" evidence="6">
    <location>
        <begin position="77"/>
        <end position="99"/>
    </location>
</feature>
<comment type="subcellular location">
    <subcellularLocation>
        <location evidence="1">Cell membrane</location>
        <topology evidence="1">Multi-pass membrane protein</topology>
    </subcellularLocation>
</comment>
<feature type="transmembrane region" description="Helical" evidence="6">
    <location>
        <begin position="135"/>
        <end position="153"/>
    </location>
</feature>
<organism evidence="7 9">
    <name type="scientific">Micromonospora peucetia</name>
    <dbReference type="NCBI Taxonomy" id="47871"/>
    <lineage>
        <taxon>Bacteria</taxon>
        <taxon>Bacillati</taxon>
        <taxon>Actinomycetota</taxon>
        <taxon>Actinomycetes</taxon>
        <taxon>Micromonosporales</taxon>
        <taxon>Micromonosporaceae</taxon>
        <taxon>Micromonospora</taxon>
    </lineage>
</organism>
<dbReference type="GO" id="GO:0005886">
    <property type="term" value="C:plasma membrane"/>
    <property type="evidence" value="ECO:0007669"/>
    <property type="project" value="UniProtKB-SubCell"/>
</dbReference>
<feature type="transmembrane region" description="Helical" evidence="6">
    <location>
        <begin position="266"/>
        <end position="286"/>
    </location>
</feature>
<feature type="transmembrane region" description="Helical" evidence="6">
    <location>
        <begin position="215"/>
        <end position="234"/>
    </location>
</feature>
<evidence type="ECO:0000313" key="9">
    <source>
        <dbReference type="Proteomes" id="UP000199343"/>
    </source>
</evidence>
<dbReference type="EMBL" id="CP109071">
    <property type="protein sequence ID" value="WSA32594.1"/>
    <property type="molecule type" value="Genomic_DNA"/>
</dbReference>
<name>A0A1C6W4P2_9ACTN</name>
<evidence type="ECO:0000313" key="8">
    <source>
        <dbReference type="EMBL" id="WSA32594.1"/>
    </source>
</evidence>
<evidence type="ECO:0000313" key="7">
    <source>
        <dbReference type="EMBL" id="SCL73461.1"/>
    </source>
</evidence>
<keyword evidence="10" id="KW-1185">Reference proteome</keyword>
<dbReference type="EMBL" id="FMIC01000002">
    <property type="protein sequence ID" value="SCL73461.1"/>
    <property type="molecule type" value="Genomic_DNA"/>
</dbReference>
<dbReference type="PANTHER" id="PTHR47089:SF1">
    <property type="entry name" value="GUANOSINE ABC TRANSPORTER PERMEASE PROTEIN NUPP"/>
    <property type="match status" value="1"/>
</dbReference>
<sequence>MSTTTDPTTAVAADAYLETRGDALRRRVRETWSASRRPLIAVVLTLVFGFLLVVVVSDDPVLAYEQLFLGNFSSPANVGNLLMRTAPLLLIAIGIVFSFRAGIFNVGAEGQLYVGAISAAAVALSLPTLPAVPLIVISMVAGMAAGAVLAWIPGQLKVRLNVDEVVTTLMLNFIALLLTSYLVSKPLRDPTAYGATSRLLPPQSFLPQIPGLPTANIGFLIALLMVPVAWLVLFRTPWGAELRAAGSNLRFAEAVGVRAKSQIIRAMLVSGSLAGLAGAIYVLGIGHRFEQNFSPGFGLIALTVALLARLHPVAVLLTSLFYAAMLNGAAYMQITTDVPRSLVSLLTGLLVVLMTVEFRRRHRARVQKEAGA</sequence>
<dbReference type="STRING" id="47871.GA0070608_5746"/>
<feature type="transmembrane region" description="Helical" evidence="6">
    <location>
        <begin position="340"/>
        <end position="358"/>
    </location>
</feature>
<keyword evidence="4 6" id="KW-1133">Transmembrane helix</keyword>
<evidence type="ECO:0000313" key="10">
    <source>
        <dbReference type="Proteomes" id="UP001334804"/>
    </source>
</evidence>
<dbReference type="OrthoDB" id="45037at2"/>
<gene>
    <name evidence="7" type="ORF">GA0070608_5746</name>
    <name evidence="8" type="ORF">OIE14_00370</name>
</gene>
<dbReference type="RefSeq" id="WP_091632058.1">
    <property type="nucleotide sequence ID" value="NZ_CP109071.1"/>
</dbReference>
<evidence type="ECO:0000256" key="6">
    <source>
        <dbReference type="SAM" id="Phobius"/>
    </source>
</evidence>
<evidence type="ECO:0000256" key="1">
    <source>
        <dbReference type="ARBA" id="ARBA00004651"/>
    </source>
</evidence>
<protein>
    <submittedName>
        <fullName evidence="8">ABC transporter permease</fullName>
    </submittedName>
    <submittedName>
        <fullName evidence="7">Nucleoside ABC transporter membrane protein</fullName>
    </submittedName>
</protein>
<feature type="transmembrane region" description="Helical" evidence="6">
    <location>
        <begin position="39"/>
        <end position="57"/>
    </location>
</feature>
<dbReference type="Pfam" id="PF02653">
    <property type="entry name" value="BPD_transp_2"/>
    <property type="match status" value="1"/>
</dbReference>
<keyword evidence="5 6" id="KW-0472">Membrane</keyword>
<dbReference type="Proteomes" id="UP000199343">
    <property type="component" value="Unassembled WGS sequence"/>
</dbReference>
<dbReference type="CDD" id="cd06580">
    <property type="entry name" value="TM_PBP1_transp_TpRbsC_like"/>
    <property type="match status" value="1"/>
</dbReference>
<evidence type="ECO:0000256" key="3">
    <source>
        <dbReference type="ARBA" id="ARBA00022692"/>
    </source>
</evidence>
<keyword evidence="2" id="KW-1003">Cell membrane</keyword>
<dbReference type="AlphaFoldDB" id="A0A1C6W4P2"/>
<dbReference type="Proteomes" id="UP001334804">
    <property type="component" value="Chromosome"/>
</dbReference>
<reference evidence="8 10" key="2">
    <citation type="submission" date="2022-10" db="EMBL/GenBank/DDBJ databases">
        <title>The complete genomes of actinobacterial strains from the NBC collection.</title>
        <authorList>
            <person name="Joergensen T.S."/>
            <person name="Alvarez Arevalo M."/>
            <person name="Sterndorff E.B."/>
            <person name="Faurdal D."/>
            <person name="Vuksanovic O."/>
            <person name="Mourched A.-S."/>
            <person name="Charusanti P."/>
            <person name="Shaw S."/>
            <person name="Blin K."/>
            <person name="Weber T."/>
        </authorList>
    </citation>
    <scope>NUCLEOTIDE SEQUENCE [LARGE SCALE GENOMIC DNA]</scope>
    <source>
        <strain evidence="8 10">NBC 01809</strain>
    </source>
</reference>
<accession>A0A1C6W4P2</accession>
<feature type="transmembrane region" description="Helical" evidence="6">
    <location>
        <begin position="111"/>
        <end position="129"/>
    </location>
</feature>